<name>A0A4S3MNZ9_9RHOB</name>
<dbReference type="RefSeq" id="WP_136392572.1">
    <property type="nucleotide sequence ID" value="NZ_SSND01000001.1"/>
</dbReference>
<accession>A0A4S3MNZ9</accession>
<evidence type="ECO:0000313" key="2">
    <source>
        <dbReference type="EMBL" id="THD84190.1"/>
    </source>
</evidence>
<comment type="caution">
    <text evidence="2">The sequence shown here is derived from an EMBL/GenBank/DDBJ whole genome shotgun (WGS) entry which is preliminary data.</text>
</comment>
<gene>
    <name evidence="2" type="ORF">E7811_00035</name>
</gene>
<reference evidence="2 3" key="1">
    <citation type="submission" date="2019-04" db="EMBL/GenBank/DDBJ databases">
        <title>Draft genome sequence of Gemmobacter aestuarii sp. nov.</title>
        <authorList>
            <person name="Hameed A."/>
            <person name="Lin S.-Y."/>
            <person name="Shahina M."/>
            <person name="Lai W.-A."/>
            <person name="Young C.-C."/>
        </authorList>
    </citation>
    <scope>NUCLEOTIDE SEQUENCE [LARGE SCALE GENOMIC DNA]</scope>
    <source>
        <strain evidence="2 3">CC-PW-75</strain>
    </source>
</reference>
<dbReference type="OrthoDB" id="7877306at2"/>
<evidence type="ECO:0000313" key="3">
    <source>
        <dbReference type="Proteomes" id="UP000309450"/>
    </source>
</evidence>
<dbReference type="Proteomes" id="UP000309450">
    <property type="component" value="Unassembled WGS sequence"/>
</dbReference>
<evidence type="ECO:0000256" key="1">
    <source>
        <dbReference type="SAM" id="MobiDB-lite"/>
    </source>
</evidence>
<feature type="region of interest" description="Disordered" evidence="1">
    <location>
        <begin position="145"/>
        <end position="168"/>
    </location>
</feature>
<protein>
    <submittedName>
        <fullName evidence="2">Uncharacterized protein</fullName>
    </submittedName>
</protein>
<dbReference type="AlphaFoldDB" id="A0A4S3MNZ9"/>
<proteinExistence type="predicted"/>
<dbReference type="EMBL" id="SSND01000001">
    <property type="protein sequence ID" value="THD84190.1"/>
    <property type="molecule type" value="Genomic_DNA"/>
</dbReference>
<organism evidence="2 3">
    <name type="scientific">Aliigemmobacter aestuarii</name>
    <dbReference type="NCBI Taxonomy" id="1445661"/>
    <lineage>
        <taxon>Bacteria</taxon>
        <taxon>Pseudomonadati</taxon>
        <taxon>Pseudomonadota</taxon>
        <taxon>Alphaproteobacteria</taxon>
        <taxon>Rhodobacterales</taxon>
        <taxon>Paracoccaceae</taxon>
        <taxon>Aliigemmobacter</taxon>
    </lineage>
</organism>
<sequence length="168" mass="18040">MPVSFLPLPVHGLVLFTYSGHVGMGESMAAITAAARHPAFRPGMRHLVDVSAITGFEKVFPTLLSMQAKVLDDFPVIEEPTIVLWYAPTRIGQEMAQTVAKSWAETAHVRLVVQEDEEGALSILGLRETRISQLLTKAGAVQPNESAAPVAVPQTGKNKRPEGGATCL</sequence>
<keyword evidence="3" id="KW-1185">Reference proteome</keyword>